<feature type="domain" description="YdbS-like PH" evidence="2">
    <location>
        <begin position="406"/>
        <end position="479"/>
    </location>
</feature>
<proteinExistence type="predicted"/>
<protein>
    <submittedName>
        <fullName evidence="3">Putative membrane protein</fullName>
    </submittedName>
</protein>
<feature type="transmembrane region" description="Helical" evidence="1">
    <location>
        <begin position="386"/>
        <end position="403"/>
    </location>
</feature>
<dbReference type="AlphaFoldDB" id="A0A1Y5XSS8"/>
<dbReference type="EMBL" id="FWXV01000004">
    <property type="protein sequence ID" value="SMD15533.1"/>
    <property type="molecule type" value="Genomic_DNA"/>
</dbReference>
<dbReference type="PIRSF" id="PIRSF026631">
    <property type="entry name" value="UCP026631"/>
    <property type="match status" value="1"/>
</dbReference>
<feature type="transmembrane region" description="Helical" evidence="1">
    <location>
        <begin position="360"/>
        <end position="380"/>
    </location>
</feature>
<evidence type="ECO:0000256" key="1">
    <source>
        <dbReference type="SAM" id="Phobius"/>
    </source>
</evidence>
<dbReference type="OrthoDB" id="4121259at2"/>
<keyword evidence="4" id="KW-1185">Reference proteome</keyword>
<dbReference type="InterPro" id="IPR014529">
    <property type="entry name" value="UCP026631"/>
</dbReference>
<evidence type="ECO:0000313" key="3">
    <source>
        <dbReference type="EMBL" id="SMD15533.1"/>
    </source>
</evidence>
<feature type="domain" description="YdbS-like PH" evidence="2">
    <location>
        <begin position="64"/>
        <end position="145"/>
    </location>
</feature>
<gene>
    <name evidence="3" type="ORF">SAMN05661093_05288</name>
</gene>
<organism evidence="3 4">
    <name type="scientific">Kibdelosporangium aridum</name>
    <dbReference type="NCBI Taxonomy" id="2030"/>
    <lineage>
        <taxon>Bacteria</taxon>
        <taxon>Bacillati</taxon>
        <taxon>Actinomycetota</taxon>
        <taxon>Actinomycetes</taxon>
        <taxon>Pseudonocardiales</taxon>
        <taxon>Pseudonocardiaceae</taxon>
        <taxon>Kibdelosporangium</taxon>
    </lineage>
</organism>
<feature type="transmembrane region" description="Helical" evidence="1">
    <location>
        <begin position="220"/>
        <end position="250"/>
    </location>
</feature>
<dbReference type="InterPro" id="IPR005182">
    <property type="entry name" value="YdbS-like_PH"/>
</dbReference>
<accession>A0A1Y5XSS8</accession>
<reference evidence="3 4" key="1">
    <citation type="submission" date="2017-04" db="EMBL/GenBank/DDBJ databases">
        <authorList>
            <person name="Afonso C.L."/>
            <person name="Miller P.J."/>
            <person name="Scott M.A."/>
            <person name="Spackman E."/>
            <person name="Goraichik I."/>
            <person name="Dimitrov K.M."/>
            <person name="Suarez D.L."/>
            <person name="Swayne D.E."/>
        </authorList>
    </citation>
    <scope>NUCLEOTIDE SEQUENCE [LARGE SCALE GENOMIC DNA]</scope>
    <source>
        <strain evidence="3 4">DSM 43828</strain>
    </source>
</reference>
<feature type="transmembrane region" description="Helical" evidence="1">
    <location>
        <begin position="173"/>
        <end position="195"/>
    </location>
</feature>
<feature type="transmembrane region" description="Helical" evidence="1">
    <location>
        <begin position="41"/>
        <end position="62"/>
    </location>
</feature>
<dbReference type="RefSeq" id="WP_084429650.1">
    <property type="nucleotide sequence ID" value="NZ_FWXV01000004.1"/>
</dbReference>
<dbReference type="PANTHER" id="PTHR34473:SF2">
    <property type="entry name" value="UPF0699 TRANSMEMBRANE PROTEIN YDBT"/>
    <property type="match status" value="1"/>
</dbReference>
<evidence type="ECO:0000259" key="2">
    <source>
        <dbReference type="Pfam" id="PF03703"/>
    </source>
</evidence>
<dbReference type="Proteomes" id="UP000192674">
    <property type="component" value="Unassembled WGS sequence"/>
</dbReference>
<sequence length="496" mass="54511">MTDVTWQQLDKKTIFVAPLMPLLSVIGVVTFIVLVRGWERVSFWEPAITGGIAVALFVANAWHWKTTRYRITDTHVELHSGMLVRKHRSLAKDRVRAVDMSADVFHRMFGLSVVTIGTGRQVAESDDELKLEAVSAGEAERLRTLLLHRGEAPVQIERQTGTLAKFSPQWMRYAPLTWFGFVAVAVLIGGLFQLARTVDLDLWNSGPIKALVSFYESTPLLLAILATGAVVLVLTTVLSVLLYAVFYWGFEITRQSGALRVQYGLINRRSVSIEEKRLRGVQVDEPLLVRLTGGARVKAVATGLTKKKDDNDKWELDADLLLPQAPKEDARKVASAVLNASPPTDTVLITHPAAAARRMILWHAIGAAVPAVVLGILSTLDLTPWWIAQLLLILIPVGALIGYGEYRGLGHAVDGDFLVVRWGVMPRSTAALQRTGVIGWNIRQSIFQRRAGLISVTATIAAGSGSYTIRYADQSDGLHAAEHAVPELLTPFLTRD</sequence>
<dbReference type="Pfam" id="PF03703">
    <property type="entry name" value="bPH_2"/>
    <property type="match status" value="2"/>
</dbReference>
<keyword evidence="1" id="KW-1133">Transmembrane helix</keyword>
<name>A0A1Y5XSS8_KIBAR</name>
<dbReference type="PANTHER" id="PTHR34473">
    <property type="entry name" value="UPF0699 TRANSMEMBRANE PROTEIN YDBS"/>
    <property type="match status" value="1"/>
</dbReference>
<feature type="transmembrane region" description="Helical" evidence="1">
    <location>
        <begin position="12"/>
        <end position="35"/>
    </location>
</feature>
<keyword evidence="1" id="KW-0472">Membrane</keyword>
<evidence type="ECO:0000313" key="4">
    <source>
        <dbReference type="Proteomes" id="UP000192674"/>
    </source>
</evidence>
<keyword evidence="1" id="KW-0812">Transmembrane</keyword>